<dbReference type="InterPro" id="IPR001841">
    <property type="entry name" value="Znf_RING"/>
</dbReference>
<dbReference type="OMA" id="HYECLEV"/>
<dbReference type="GO" id="GO:0016567">
    <property type="term" value="P:protein ubiquitination"/>
    <property type="evidence" value="ECO:0007669"/>
    <property type="project" value="InterPro"/>
</dbReference>
<dbReference type="GO" id="GO:0004842">
    <property type="term" value="F:ubiquitin-protein transferase activity"/>
    <property type="evidence" value="ECO:0007669"/>
    <property type="project" value="InterPro"/>
</dbReference>
<name>R7RWE2_STEHR</name>
<evidence type="ECO:0000259" key="2">
    <source>
        <dbReference type="Pfam" id="PF13639"/>
    </source>
</evidence>
<dbReference type="SUPFAM" id="SSF57850">
    <property type="entry name" value="RING/U-box"/>
    <property type="match status" value="1"/>
</dbReference>
<keyword evidence="4" id="KW-1185">Reference proteome</keyword>
<keyword evidence="1" id="KW-0472">Membrane</keyword>
<dbReference type="KEGG" id="shs:STEHIDRAFT_69149"/>
<dbReference type="AlphaFoldDB" id="R7RWE2"/>
<protein>
    <recommendedName>
        <fullName evidence="2">RING-type domain-containing protein</fullName>
    </recommendedName>
</protein>
<feature type="domain" description="RING-type" evidence="2">
    <location>
        <begin position="51"/>
        <end position="81"/>
    </location>
</feature>
<dbReference type="Proteomes" id="UP000053927">
    <property type="component" value="Unassembled WGS sequence"/>
</dbReference>
<dbReference type="InterPro" id="IPR013083">
    <property type="entry name" value="Znf_RING/FYVE/PHD"/>
</dbReference>
<dbReference type="EMBL" id="JH687402">
    <property type="protein sequence ID" value="EIM79681.1"/>
    <property type="molecule type" value="Genomic_DNA"/>
</dbReference>
<dbReference type="Gene3D" id="3.30.40.10">
    <property type="entry name" value="Zinc/RING finger domain, C3HC4 (zinc finger)"/>
    <property type="match status" value="1"/>
</dbReference>
<dbReference type="GO" id="GO:0046621">
    <property type="term" value="P:negative regulation of organ growth"/>
    <property type="evidence" value="ECO:0007669"/>
    <property type="project" value="InterPro"/>
</dbReference>
<dbReference type="PANTHER" id="PTHR46400:SF5">
    <property type="entry name" value="RING-TYPE DOMAIN-CONTAINING PROTEIN"/>
    <property type="match status" value="1"/>
</dbReference>
<proteinExistence type="predicted"/>
<reference evidence="4" key="1">
    <citation type="journal article" date="2012" name="Science">
        <title>The Paleozoic origin of enzymatic lignin decomposition reconstructed from 31 fungal genomes.</title>
        <authorList>
            <person name="Floudas D."/>
            <person name="Binder M."/>
            <person name="Riley R."/>
            <person name="Barry K."/>
            <person name="Blanchette R.A."/>
            <person name="Henrissat B."/>
            <person name="Martinez A.T."/>
            <person name="Otillar R."/>
            <person name="Spatafora J.W."/>
            <person name="Yadav J.S."/>
            <person name="Aerts A."/>
            <person name="Benoit I."/>
            <person name="Boyd A."/>
            <person name="Carlson A."/>
            <person name="Copeland A."/>
            <person name="Coutinho P.M."/>
            <person name="de Vries R.P."/>
            <person name="Ferreira P."/>
            <person name="Findley K."/>
            <person name="Foster B."/>
            <person name="Gaskell J."/>
            <person name="Glotzer D."/>
            <person name="Gorecki P."/>
            <person name="Heitman J."/>
            <person name="Hesse C."/>
            <person name="Hori C."/>
            <person name="Igarashi K."/>
            <person name="Jurgens J.A."/>
            <person name="Kallen N."/>
            <person name="Kersten P."/>
            <person name="Kohler A."/>
            <person name="Kuees U."/>
            <person name="Kumar T.K.A."/>
            <person name="Kuo A."/>
            <person name="LaButti K."/>
            <person name="Larrondo L.F."/>
            <person name="Lindquist E."/>
            <person name="Ling A."/>
            <person name="Lombard V."/>
            <person name="Lucas S."/>
            <person name="Lundell T."/>
            <person name="Martin R."/>
            <person name="McLaughlin D.J."/>
            <person name="Morgenstern I."/>
            <person name="Morin E."/>
            <person name="Murat C."/>
            <person name="Nagy L.G."/>
            <person name="Nolan M."/>
            <person name="Ohm R.A."/>
            <person name="Patyshakuliyeva A."/>
            <person name="Rokas A."/>
            <person name="Ruiz-Duenas F.J."/>
            <person name="Sabat G."/>
            <person name="Salamov A."/>
            <person name="Samejima M."/>
            <person name="Schmutz J."/>
            <person name="Slot J.C."/>
            <person name="St John F."/>
            <person name="Stenlid J."/>
            <person name="Sun H."/>
            <person name="Sun S."/>
            <person name="Syed K."/>
            <person name="Tsang A."/>
            <person name="Wiebenga A."/>
            <person name="Young D."/>
            <person name="Pisabarro A."/>
            <person name="Eastwood D.C."/>
            <person name="Martin F."/>
            <person name="Cullen D."/>
            <person name="Grigoriev I.V."/>
            <person name="Hibbett D.S."/>
        </authorList>
    </citation>
    <scope>NUCLEOTIDE SEQUENCE [LARGE SCALE GENOMIC DNA]</scope>
    <source>
        <strain evidence="4">FP-91666</strain>
    </source>
</reference>
<evidence type="ECO:0000313" key="4">
    <source>
        <dbReference type="Proteomes" id="UP000053927"/>
    </source>
</evidence>
<keyword evidence="1" id="KW-0812">Transmembrane</keyword>
<dbReference type="PANTHER" id="PTHR46400">
    <property type="entry name" value="RING/U-BOX SUPERFAMILY PROTEIN"/>
    <property type="match status" value="1"/>
</dbReference>
<feature type="non-terminal residue" evidence="3">
    <location>
        <position position="1"/>
    </location>
</feature>
<organism evidence="3 4">
    <name type="scientific">Stereum hirsutum (strain FP-91666)</name>
    <name type="common">White-rot fungus</name>
    <dbReference type="NCBI Taxonomy" id="721885"/>
    <lineage>
        <taxon>Eukaryota</taxon>
        <taxon>Fungi</taxon>
        <taxon>Dikarya</taxon>
        <taxon>Basidiomycota</taxon>
        <taxon>Agaricomycotina</taxon>
        <taxon>Agaricomycetes</taxon>
        <taxon>Russulales</taxon>
        <taxon>Stereaceae</taxon>
        <taxon>Stereum</taxon>
    </lineage>
</organism>
<dbReference type="GO" id="GO:0031624">
    <property type="term" value="F:ubiquitin conjugating enzyme binding"/>
    <property type="evidence" value="ECO:0007669"/>
    <property type="project" value="TreeGrafter"/>
</dbReference>
<evidence type="ECO:0000256" key="1">
    <source>
        <dbReference type="SAM" id="Phobius"/>
    </source>
</evidence>
<dbReference type="GeneID" id="18806512"/>
<gene>
    <name evidence="3" type="ORF">STEHIDRAFT_69149</name>
</gene>
<dbReference type="OrthoDB" id="8062037at2759"/>
<dbReference type="RefSeq" id="XP_007311176.1">
    <property type="nucleotide sequence ID" value="XM_007311114.1"/>
</dbReference>
<dbReference type="eggNOG" id="KOG0800">
    <property type="taxonomic scope" value="Eukaryota"/>
</dbReference>
<keyword evidence="1" id="KW-1133">Transmembrane helix</keyword>
<sequence>RDEDFDTSYESLLSLAATLGDVQPRCTPDNVISSLPTAPYQQWATSDSDQRCPICLDDYQPEDQCSKLEGCSHWLHKDCLSVRAYALLLCYISLSIFLFL</sequence>
<dbReference type="Pfam" id="PF13639">
    <property type="entry name" value="zf-RING_2"/>
    <property type="match status" value="1"/>
</dbReference>
<accession>R7RWE2</accession>
<feature type="transmembrane region" description="Helical" evidence="1">
    <location>
        <begin position="82"/>
        <end position="99"/>
    </location>
</feature>
<dbReference type="InterPro" id="IPR033276">
    <property type="entry name" value="BB"/>
</dbReference>
<evidence type="ECO:0000313" key="3">
    <source>
        <dbReference type="EMBL" id="EIM79681.1"/>
    </source>
</evidence>